<dbReference type="InterPro" id="IPR029063">
    <property type="entry name" value="SAM-dependent_MTases_sf"/>
</dbReference>
<evidence type="ECO:0000256" key="3">
    <source>
        <dbReference type="ARBA" id="ARBA00022691"/>
    </source>
</evidence>
<keyword evidence="2 4" id="KW-0808">Transferase</keyword>
<comment type="caution">
    <text evidence="4">The sequence shown here is derived from an EMBL/GenBank/DDBJ whole genome shotgun (WGS) entry which is preliminary data.</text>
</comment>
<dbReference type="AlphaFoldDB" id="A0A2P8HBR0"/>
<dbReference type="Pfam" id="PF01596">
    <property type="entry name" value="Methyltransf_3"/>
    <property type="match status" value="1"/>
</dbReference>
<evidence type="ECO:0000313" key="5">
    <source>
        <dbReference type="Proteomes" id="UP000242310"/>
    </source>
</evidence>
<proteinExistence type="predicted"/>
<dbReference type="GO" id="GO:0032259">
    <property type="term" value="P:methylation"/>
    <property type="evidence" value="ECO:0007669"/>
    <property type="project" value="UniProtKB-KW"/>
</dbReference>
<dbReference type="SUPFAM" id="SSF53335">
    <property type="entry name" value="S-adenosyl-L-methionine-dependent methyltransferases"/>
    <property type="match status" value="1"/>
</dbReference>
<dbReference type="EMBL" id="PYAV01000010">
    <property type="protein sequence ID" value="PSL43571.1"/>
    <property type="molecule type" value="Genomic_DNA"/>
</dbReference>
<evidence type="ECO:0000256" key="1">
    <source>
        <dbReference type="ARBA" id="ARBA00022603"/>
    </source>
</evidence>
<protein>
    <submittedName>
        <fullName evidence="4">Putative O-methyltransferase YrrM</fullName>
    </submittedName>
</protein>
<keyword evidence="1 4" id="KW-0489">Methyltransferase</keyword>
<dbReference type="InterPro" id="IPR050362">
    <property type="entry name" value="Cation-dep_OMT"/>
</dbReference>
<evidence type="ECO:0000256" key="2">
    <source>
        <dbReference type="ARBA" id="ARBA00022679"/>
    </source>
</evidence>
<evidence type="ECO:0000313" key="4">
    <source>
        <dbReference type="EMBL" id="PSL43571.1"/>
    </source>
</evidence>
<dbReference type="PANTHER" id="PTHR10509">
    <property type="entry name" value="O-METHYLTRANSFERASE-RELATED"/>
    <property type="match status" value="1"/>
</dbReference>
<keyword evidence="3" id="KW-0949">S-adenosyl-L-methionine</keyword>
<dbReference type="CDD" id="cd02440">
    <property type="entry name" value="AdoMet_MTases"/>
    <property type="match status" value="1"/>
</dbReference>
<name>A0A2P8HBR0_9BACI</name>
<dbReference type="PROSITE" id="PS51682">
    <property type="entry name" value="SAM_OMT_I"/>
    <property type="match status" value="1"/>
</dbReference>
<dbReference type="Gene3D" id="3.40.50.150">
    <property type="entry name" value="Vaccinia Virus protein VP39"/>
    <property type="match status" value="1"/>
</dbReference>
<sequence>MDVSEYIRSLHANEDEHLKRIKQAVYEAEMPEISIPPETGQALKLLIRMTNRKRVLEIGCLGGYSSLWMARGLAEDGVVVSLEKEKKHVEVAKKELEQTPDGQKISIRHGDALEALQTMSEENERFDFFFIDADKERYEAYLDACIEIAQPGAIIAADNVLWKNRVIDPDVQDDLTIDVRSFNETVAADDRVDSLILPIGDGLTVALVR</sequence>
<dbReference type="GO" id="GO:0008757">
    <property type="term" value="F:S-adenosylmethionine-dependent methyltransferase activity"/>
    <property type="evidence" value="ECO:0007669"/>
    <property type="project" value="TreeGrafter"/>
</dbReference>
<organism evidence="4 5">
    <name type="scientific">Salsuginibacillus halophilus</name>
    <dbReference type="NCBI Taxonomy" id="517424"/>
    <lineage>
        <taxon>Bacteria</taxon>
        <taxon>Bacillati</taxon>
        <taxon>Bacillota</taxon>
        <taxon>Bacilli</taxon>
        <taxon>Bacillales</taxon>
        <taxon>Bacillaceae</taxon>
        <taxon>Salsuginibacillus</taxon>
    </lineage>
</organism>
<gene>
    <name evidence="4" type="ORF">B0H94_11047</name>
</gene>
<keyword evidence="5" id="KW-1185">Reference proteome</keyword>
<dbReference type="RefSeq" id="WP_181315360.1">
    <property type="nucleotide sequence ID" value="NZ_PYAV01000010.1"/>
</dbReference>
<dbReference type="InterPro" id="IPR002935">
    <property type="entry name" value="SAM_O-MeTrfase"/>
</dbReference>
<dbReference type="GO" id="GO:0008171">
    <property type="term" value="F:O-methyltransferase activity"/>
    <property type="evidence" value="ECO:0007669"/>
    <property type="project" value="InterPro"/>
</dbReference>
<accession>A0A2P8HBR0</accession>
<reference evidence="4 5" key="1">
    <citation type="submission" date="2018-03" db="EMBL/GenBank/DDBJ databases">
        <title>Genomic Encyclopedia of Type Strains, Phase III (KMG-III): the genomes of soil and plant-associated and newly described type strains.</title>
        <authorList>
            <person name="Whitman W."/>
        </authorList>
    </citation>
    <scope>NUCLEOTIDE SEQUENCE [LARGE SCALE GENOMIC DNA]</scope>
    <source>
        <strain evidence="4 5">CGMCC 1.07653</strain>
    </source>
</reference>
<dbReference type="PANTHER" id="PTHR10509:SF14">
    <property type="entry name" value="CAFFEOYL-COA O-METHYLTRANSFERASE 3-RELATED"/>
    <property type="match status" value="1"/>
</dbReference>
<dbReference type="Proteomes" id="UP000242310">
    <property type="component" value="Unassembled WGS sequence"/>
</dbReference>